<dbReference type="EMBL" id="LCFA01000012">
    <property type="protein sequence ID" value="KKS82172.1"/>
    <property type="molecule type" value="Genomic_DNA"/>
</dbReference>
<evidence type="ECO:0000256" key="2">
    <source>
        <dbReference type="ARBA" id="ARBA00022741"/>
    </source>
</evidence>
<dbReference type="GO" id="GO:0034605">
    <property type="term" value="P:cellular response to heat"/>
    <property type="evidence" value="ECO:0007669"/>
    <property type="project" value="TreeGrafter"/>
</dbReference>
<dbReference type="GO" id="GO:0005524">
    <property type="term" value="F:ATP binding"/>
    <property type="evidence" value="ECO:0007669"/>
    <property type="project" value="UniProtKB-KW"/>
</dbReference>
<evidence type="ECO:0000256" key="6">
    <source>
        <dbReference type="SAM" id="Phobius"/>
    </source>
</evidence>
<evidence type="ECO:0000313" key="10">
    <source>
        <dbReference type="Proteomes" id="UP000034810"/>
    </source>
</evidence>
<dbReference type="PANTHER" id="PTHR11638:SF18">
    <property type="entry name" value="HEAT SHOCK PROTEIN 104"/>
    <property type="match status" value="1"/>
</dbReference>
<feature type="domain" description="AAA+ ATPase" evidence="7">
    <location>
        <begin position="311"/>
        <end position="447"/>
    </location>
</feature>
<organism evidence="9 10">
    <name type="scientific">Candidatus Wolfebacteria bacterium GW2011_GWC1_43_10</name>
    <dbReference type="NCBI Taxonomy" id="1619011"/>
    <lineage>
        <taxon>Bacteria</taxon>
        <taxon>Candidatus Wolfeibacteriota</taxon>
    </lineage>
</organism>
<dbReference type="Gene3D" id="1.10.1780.10">
    <property type="entry name" value="Clp, N-terminal domain"/>
    <property type="match status" value="1"/>
</dbReference>
<evidence type="ECO:0000256" key="3">
    <source>
        <dbReference type="ARBA" id="ARBA00022840"/>
    </source>
</evidence>
<comment type="caution">
    <text evidence="9">The sequence shown here is derived from an EMBL/GenBank/DDBJ whole genome shotgun (WGS) entry which is preliminary data.</text>
</comment>
<feature type="transmembrane region" description="Helical" evidence="6">
    <location>
        <begin position="30"/>
        <end position="52"/>
    </location>
</feature>
<dbReference type="PANTHER" id="PTHR11638">
    <property type="entry name" value="ATP-DEPENDENT CLP PROTEASE"/>
    <property type="match status" value="1"/>
</dbReference>
<gene>
    <name evidence="9" type="ORF">UV58_C0012G0018</name>
</gene>
<dbReference type="Pfam" id="PF07724">
    <property type="entry name" value="AAA_2"/>
    <property type="match status" value="1"/>
</dbReference>
<dbReference type="InterPro" id="IPR050130">
    <property type="entry name" value="ClpA_ClpB"/>
</dbReference>
<accession>A0A0G1C9F4</accession>
<dbReference type="SMART" id="SM00382">
    <property type="entry name" value="AAA"/>
    <property type="match status" value="2"/>
</dbReference>
<evidence type="ECO:0000259" key="7">
    <source>
        <dbReference type="SMART" id="SM00382"/>
    </source>
</evidence>
<dbReference type="GO" id="GO:0005737">
    <property type="term" value="C:cytoplasm"/>
    <property type="evidence" value="ECO:0007669"/>
    <property type="project" value="TreeGrafter"/>
</dbReference>
<dbReference type="InterPro" id="IPR001270">
    <property type="entry name" value="ClpA/B"/>
</dbReference>
<name>A0A0G1C9F4_9BACT</name>
<dbReference type="SUPFAM" id="SSF52540">
    <property type="entry name" value="P-loop containing nucleoside triphosphate hydrolases"/>
    <property type="match status" value="2"/>
</dbReference>
<dbReference type="Pfam" id="PF10431">
    <property type="entry name" value="ClpB_D2-small"/>
    <property type="match status" value="1"/>
</dbReference>
<feature type="coiled-coil region" evidence="5">
    <location>
        <begin position="126"/>
        <end position="160"/>
    </location>
</feature>
<keyword evidence="6" id="KW-0812">Transmembrane</keyword>
<dbReference type="InterPro" id="IPR003593">
    <property type="entry name" value="AAA+_ATPase"/>
</dbReference>
<sequence length="845" mass="93551">MSSKFSPHQPNQTNFSFHRRILWMSPFSRSLVRVISYSFVIVILGVAVALLISSAPGLNWVGAFLVLTIGDYLIHFRSAHYKVSQLFSGRVPQNNVALCLNREALSTLTLALERAALTGENFHLILVSLLTEKDSVARALERLEVNVKEFKNKLAEEIEKTVGKEKISREEFKELTRKLAIAAAYISKFHLEEEIGGESLFCAVTLVNIPQVKRILDLFSVSFDDINAAIVFAKFAFGRKSELPAVTGGFALKKARVRSHRVNRTFTSRPTPFLNRFSVDLTDLARAGTAGFLIGHEKEYERMIDILAGEGKHSVLLVGEPGIGKETMISHLAFQIVNDNVPGYLFDRRLVSLSLGEIIAGASPEELTLRLNKIVSEITNAGNIILYLPEIHLLAKTSESGGYDLSDAFMPIISLAAFPVIGTTYPKEFKMFVETRSDFANAFEVIRVEEISPQEAITLLTYDAVVWEKKYRVTINFSAIRQAVSLASKYFKQRPLPSSAQDLLRETLSRATQEEVRVVDGNAVIAVAEKKVNIPIHKTGKEEAQTLLNLETVIHKSLIDQEEAVRAVADSLRAFRSGLARKGGPIAVFLFIGPTGVGKTELSKILSKIQFGSEEAMLRFDMSEYQEKQSISRFIGSADGKIAGSLTEGIIQKPYSLILLDEFEKAHPDILNLFLQVFDDGRLTDGLGKVVDFQNTIIIATSNAHSVFIQQQVASGKKVEEFSGELKNKLAEFFRPELLNRFSDAIIFKPLSLEDIEKITILNLSKLSSAVAESQGIDLVFEKAAVQKIAQLGYDPAFGARPLRKVIDDKIKSHLSKTILAGEVVRGNKMTVSINSSGSFEFSVS</sequence>
<dbReference type="CDD" id="cd00009">
    <property type="entry name" value="AAA"/>
    <property type="match status" value="1"/>
</dbReference>
<evidence type="ECO:0000256" key="1">
    <source>
        <dbReference type="ARBA" id="ARBA00022737"/>
    </source>
</evidence>
<keyword evidence="6" id="KW-1133">Transmembrane helix</keyword>
<feature type="domain" description="AAA+ ATPase" evidence="7">
    <location>
        <begin position="585"/>
        <end position="752"/>
    </location>
</feature>
<dbReference type="InterPro" id="IPR036628">
    <property type="entry name" value="Clp_N_dom_sf"/>
</dbReference>
<dbReference type="InterPro" id="IPR027417">
    <property type="entry name" value="P-loop_NTPase"/>
</dbReference>
<evidence type="ECO:0000256" key="5">
    <source>
        <dbReference type="SAM" id="Coils"/>
    </source>
</evidence>
<proteinExistence type="predicted"/>
<dbReference type="GO" id="GO:0016887">
    <property type="term" value="F:ATP hydrolysis activity"/>
    <property type="evidence" value="ECO:0007669"/>
    <property type="project" value="InterPro"/>
</dbReference>
<keyword evidence="2" id="KW-0547">Nucleotide-binding</keyword>
<dbReference type="PATRIC" id="fig|1619011.3.peg.507"/>
<dbReference type="Gene3D" id="3.40.50.300">
    <property type="entry name" value="P-loop containing nucleotide triphosphate hydrolases"/>
    <property type="match status" value="2"/>
</dbReference>
<dbReference type="InterPro" id="IPR003959">
    <property type="entry name" value="ATPase_AAA_core"/>
</dbReference>
<evidence type="ECO:0000259" key="8">
    <source>
        <dbReference type="SMART" id="SM01086"/>
    </source>
</evidence>
<dbReference type="CDD" id="cd19499">
    <property type="entry name" value="RecA-like_ClpB_Hsp104-like"/>
    <property type="match status" value="1"/>
</dbReference>
<feature type="transmembrane region" description="Helical" evidence="6">
    <location>
        <begin position="58"/>
        <end position="76"/>
    </location>
</feature>
<evidence type="ECO:0000256" key="4">
    <source>
        <dbReference type="ARBA" id="ARBA00023186"/>
    </source>
</evidence>
<keyword evidence="5" id="KW-0175">Coiled coil</keyword>
<reference evidence="9 10" key="1">
    <citation type="journal article" date="2015" name="Nature">
        <title>rRNA introns, odd ribosomes, and small enigmatic genomes across a large radiation of phyla.</title>
        <authorList>
            <person name="Brown C.T."/>
            <person name="Hug L.A."/>
            <person name="Thomas B.C."/>
            <person name="Sharon I."/>
            <person name="Castelle C.J."/>
            <person name="Singh A."/>
            <person name="Wilkins M.J."/>
            <person name="Williams K.H."/>
            <person name="Banfield J.F."/>
        </authorList>
    </citation>
    <scope>NUCLEOTIDE SEQUENCE [LARGE SCALE GENOMIC DNA]</scope>
</reference>
<dbReference type="AlphaFoldDB" id="A0A0G1C9F4"/>
<keyword evidence="1" id="KW-0677">Repeat</keyword>
<dbReference type="PRINTS" id="PR00300">
    <property type="entry name" value="CLPPROTEASEA"/>
</dbReference>
<dbReference type="InterPro" id="IPR019489">
    <property type="entry name" value="Clp_ATPase_C"/>
</dbReference>
<feature type="domain" description="Clp ATPase C-terminal" evidence="8">
    <location>
        <begin position="751"/>
        <end position="842"/>
    </location>
</feature>
<dbReference type="InterPro" id="IPR041546">
    <property type="entry name" value="ClpA/ClpB_AAA_lid"/>
</dbReference>
<keyword evidence="6" id="KW-0472">Membrane</keyword>
<dbReference type="Pfam" id="PF17871">
    <property type="entry name" value="AAA_lid_9"/>
    <property type="match status" value="1"/>
</dbReference>
<dbReference type="Proteomes" id="UP000034810">
    <property type="component" value="Unassembled WGS sequence"/>
</dbReference>
<keyword evidence="3" id="KW-0067">ATP-binding</keyword>
<dbReference type="SMART" id="SM01086">
    <property type="entry name" value="ClpB_D2-small"/>
    <property type="match status" value="1"/>
</dbReference>
<protein>
    <submittedName>
        <fullName evidence="9">ATPase AAA-2 domain protein</fullName>
    </submittedName>
</protein>
<keyword evidence="4" id="KW-0143">Chaperone</keyword>
<dbReference type="Pfam" id="PF00004">
    <property type="entry name" value="AAA"/>
    <property type="match status" value="1"/>
</dbReference>
<dbReference type="Gene3D" id="1.10.8.60">
    <property type="match status" value="2"/>
</dbReference>
<evidence type="ECO:0000313" key="9">
    <source>
        <dbReference type="EMBL" id="KKS82172.1"/>
    </source>
</evidence>